<dbReference type="PROSITE" id="PS50088">
    <property type="entry name" value="ANK_REPEAT"/>
    <property type="match status" value="1"/>
</dbReference>
<comment type="caution">
    <text evidence="4">The sequence shown here is derived from an EMBL/GenBank/DDBJ whole genome shotgun (WGS) entry which is preliminary data.</text>
</comment>
<gene>
    <name evidence="4" type="ORF">EVOR1521_LOCUS22754</name>
</gene>
<dbReference type="InterPro" id="IPR036770">
    <property type="entry name" value="Ankyrin_rpt-contain_sf"/>
</dbReference>
<keyword evidence="5" id="KW-1185">Reference proteome</keyword>
<keyword evidence="2 3" id="KW-0040">ANK repeat</keyword>
<dbReference type="Pfam" id="PF12796">
    <property type="entry name" value="Ank_2"/>
    <property type="match status" value="1"/>
</dbReference>
<dbReference type="InterPro" id="IPR002110">
    <property type="entry name" value="Ankyrin_rpt"/>
</dbReference>
<dbReference type="PANTHER" id="PTHR24134">
    <property type="entry name" value="ANKYRIN REPEAT-CONTAINING PROTEIN DDB_G0279043"/>
    <property type="match status" value="1"/>
</dbReference>
<evidence type="ECO:0000256" key="1">
    <source>
        <dbReference type="ARBA" id="ARBA00022737"/>
    </source>
</evidence>
<keyword evidence="1" id="KW-0677">Repeat</keyword>
<evidence type="ECO:0000256" key="3">
    <source>
        <dbReference type="PROSITE-ProRule" id="PRU00023"/>
    </source>
</evidence>
<dbReference type="SUPFAM" id="SSF48403">
    <property type="entry name" value="Ankyrin repeat"/>
    <property type="match status" value="1"/>
</dbReference>
<dbReference type="PANTHER" id="PTHR24134:SF9">
    <property type="entry name" value="ANKYRIN REPEAT AND SOCS BOX PROTEIN 8"/>
    <property type="match status" value="1"/>
</dbReference>
<dbReference type="SMART" id="SM00248">
    <property type="entry name" value="ANK"/>
    <property type="match status" value="4"/>
</dbReference>
<protein>
    <submittedName>
        <fullName evidence="4">Uncharacterized protein</fullName>
    </submittedName>
</protein>
<reference evidence="4" key="1">
    <citation type="submission" date="2023-08" db="EMBL/GenBank/DDBJ databases">
        <authorList>
            <person name="Chen Y."/>
            <person name="Shah S."/>
            <person name="Dougan E. K."/>
            <person name="Thang M."/>
            <person name="Chan C."/>
        </authorList>
    </citation>
    <scope>NUCLEOTIDE SEQUENCE</scope>
</reference>
<sequence>MQRRLRDDIQTALLQDSDTLLAVALLRQHRCRGNHSVYEAVKRHNLRALEFLLQRQAADLDEACLGCRPLHLATQACMFNGDVGYCMTEMLLQHGARPSSTKEDLDIDPPLHGAAKRGCAPAMALLLRARADPDEVNAQGDSPLHLACRQTPFQPSDMQNEVVSLLLSHGAMPLAVDASGNTPRCYVHERHLQEQLQKAEGRWSRWEALRALRSSRQSTKILPELVDNIVSFF</sequence>
<dbReference type="Proteomes" id="UP001178507">
    <property type="component" value="Unassembled WGS sequence"/>
</dbReference>
<evidence type="ECO:0000313" key="4">
    <source>
        <dbReference type="EMBL" id="CAJ1399168.1"/>
    </source>
</evidence>
<feature type="repeat" description="ANK" evidence="3">
    <location>
        <begin position="139"/>
        <end position="178"/>
    </location>
</feature>
<organism evidence="4 5">
    <name type="scientific">Effrenium voratum</name>
    <dbReference type="NCBI Taxonomy" id="2562239"/>
    <lineage>
        <taxon>Eukaryota</taxon>
        <taxon>Sar</taxon>
        <taxon>Alveolata</taxon>
        <taxon>Dinophyceae</taxon>
        <taxon>Suessiales</taxon>
        <taxon>Symbiodiniaceae</taxon>
        <taxon>Effrenium</taxon>
    </lineage>
</organism>
<evidence type="ECO:0000313" key="5">
    <source>
        <dbReference type="Proteomes" id="UP001178507"/>
    </source>
</evidence>
<dbReference type="EMBL" id="CAUJNA010003327">
    <property type="protein sequence ID" value="CAJ1399168.1"/>
    <property type="molecule type" value="Genomic_DNA"/>
</dbReference>
<name>A0AA36J3X2_9DINO</name>
<evidence type="ECO:0000256" key="2">
    <source>
        <dbReference type="ARBA" id="ARBA00023043"/>
    </source>
</evidence>
<dbReference type="Gene3D" id="1.25.40.20">
    <property type="entry name" value="Ankyrin repeat-containing domain"/>
    <property type="match status" value="2"/>
</dbReference>
<proteinExistence type="predicted"/>
<accession>A0AA36J3X2</accession>
<dbReference type="AlphaFoldDB" id="A0AA36J3X2"/>